<dbReference type="Proteomes" id="UP000559027">
    <property type="component" value="Unassembled WGS sequence"/>
</dbReference>
<feature type="transmembrane region" description="Helical" evidence="2">
    <location>
        <begin position="163"/>
        <end position="190"/>
    </location>
</feature>
<protein>
    <recommendedName>
        <fullName evidence="3">DUF6533 domain-containing protein</fullName>
    </recommendedName>
</protein>
<evidence type="ECO:0000256" key="1">
    <source>
        <dbReference type="SAM" id="MobiDB-lite"/>
    </source>
</evidence>
<keyword evidence="5" id="KW-1185">Reference proteome</keyword>
<feature type="region of interest" description="Disordered" evidence="1">
    <location>
        <begin position="358"/>
        <end position="378"/>
    </location>
</feature>
<evidence type="ECO:0000256" key="2">
    <source>
        <dbReference type="SAM" id="Phobius"/>
    </source>
</evidence>
<comment type="caution">
    <text evidence="4">The sequence shown here is derived from an EMBL/GenBank/DDBJ whole genome shotgun (WGS) entry which is preliminary data.</text>
</comment>
<feature type="transmembrane region" description="Helical" evidence="2">
    <location>
        <begin position="298"/>
        <end position="321"/>
    </location>
</feature>
<sequence>MLSAICPSLDRRRIHPTQDVDITHTGAEDYLADLNHLQVNTYVRCIATTLLAYDTIYLMPQEAKYMYRGTWTRMRIIYFLIRITTWFYIISIKAWSTAYLPGTVRDTYEHVPLTFLLILGLYFQWCIAIRGWLDELASDVIIPSTMKVLLILRLRAVWNNNRIMTFVLFFLTTIEVLNGILVMILSGWIATTSSLSGFPFHGCIVADSSLFLRPAYITSKAMLSIVRMTSTSVETLLTIVSFIITYRRVHAIGSTVRQRILHIQSFAPLVYVFYRDGTLLFIPVWIFTMLEFLNDYKLMTWSIFQLAIDWTVWVAVVYSAIGARLVLNLREADCSIGESLVSKPMQSLQFRHTVRNNDSELGTSEIPDASDGIEEEHR</sequence>
<dbReference type="AlphaFoldDB" id="A0A8H5CPD0"/>
<feature type="transmembrane region" description="Helical" evidence="2">
    <location>
        <begin position="76"/>
        <end position="95"/>
    </location>
</feature>
<evidence type="ECO:0000259" key="3">
    <source>
        <dbReference type="Pfam" id="PF20151"/>
    </source>
</evidence>
<keyword evidence="2" id="KW-0812">Transmembrane</keyword>
<organism evidence="4 5">
    <name type="scientific">Leucocoprinus leucothites</name>
    <dbReference type="NCBI Taxonomy" id="201217"/>
    <lineage>
        <taxon>Eukaryota</taxon>
        <taxon>Fungi</taxon>
        <taxon>Dikarya</taxon>
        <taxon>Basidiomycota</taxon>
        <taxon>Agaricomycotina</taxon>
        <taxon>Agaricomycetes</taxon>
        <taxon>Agaricomycetidae</taxon>
        <taxon>Agaricales</taxon>
        <taxon>Agaricineae</taxon>
        <taxon>Agaricaceae</taxon>
        <taxon>Leucocoprinus</taxon>
    </lineage>
</organism>
<feature type="domain" description="DUF6533" evidence="3">
    <location>
        <begin position="42"/>
        <end position="85"/>
    </location>
</feature>
<dbReference type="Pfam" id="PF20151">
    <property type="entry name" value="DUF6533"/>
    <property type="match status" value="1"/>
</dbReference>
<dbReference type="EMBL" id="JAACJO010000046">
    <property type="protein sequence ID" value="KAF5345405.1"/>
    <property type="molecule type" value="Genomic_DNA"/>
</dbReference>
<keyword evidence="2" id="KW-0472">Membrane</keyword>
<name>A0A8H5CPD0_9AGAR</name>
<evidence type="ECO:0000313" key="5">
    <source>
        <dbReference type="Proteomes" id="UP000559027"/>
    </source>
</evidence>
<evidence type="ECO:0000313" key="4">
    <source>
        <dbReference type="EMBL" id="KAF5345405.1"/>
    </source>
</evidence>
<proteinExistence type="predicted"/>
<feature type="transmembrane region" description="Helical" evidence="2">
    <location>
        <begin position="221"/>
        <end position="246"/>
    </location>
</feature>
<feature type="transmembrane region" description="Helical" evidence="2">
    <location>
        <begin position="115"/>
        <end position="133"/>
    </location>
</feature>
<feature type="transmembrane region" description="Helical" evidence="2">
    <location>
        <begin position="266"/>
        <end position="286"/>
    </location>
</feature>
<dbReference type="OrthoDB" id="2952413at2759"/>
<keyword evidence="2" id="KW-1133">Transmembrane helix</keyword>
<accession>A0A8H5CPD0</accession>
<gene>
    <name evidence="4" type="ORF">D9756_010972</name>
</gene>
<reference evidence="4 5" key="1">
    <citation type="journal article" date="2020" name="ISME J.">
        <title>Uncovering the hidden diversity of litter-decomposition mechanisms in mushroom-forming fungi.</title>
        <authorList>
            <person name="Floudas D."/>
            <person name="Bentzer J."/>
            <person name="Ahren D."/>
            <person name="Johansson T."/>
            <person name="Persson P."/>
            <person name="Tunlid A."/>
        </authorList>
    </citation>
    <scope>NUCLEOTIDE SEQUENCE [LARGE SCALE GENOMIC DNA]</scope>
    <source>
        <strain evidence="4 5">CBS 146.42</strain>
    </source>
</reference>
<dbReference type="InterPro" id="IPR045340">
    <property type="entry name" value="DUF6533"/>
</dbReference>